<dbReference type="Proteomes" id="UP001146120">
    <property type="component" value="Unassembled WGS sequence"/>
</dbReference>
<dbReference type="InterPro" id="IPR029071">
    <property type="entry name" value="Ubiquitin-like_domsf"/>
</dbReference>
<evidence type="ECO:0008006" key="5">
    <source>
        <dbReference type="Google" id="ProtNLM"/>
    </source>
</evidence>
<dbReference type="SUPFAM" id="SSF54236">
    <property type="entry name" value="Ubiquitin-like"/>
    <property type="match status" value="1"/>
</dbReference>
<evidence type="ECO:0000313" key="3">
    <source>
        <dbReference type="EMBL" id="DBA01591.1"/>
    </source>
</evidence>
<dbReference type="InterPro" id="IPR040352">
    <property type="entry name" value="TMUB1/2"/>
</dbReference>
<evidence type="ECO:0000256" key="2">
    <source>
        <dbReference type="SAM" id="Phobius"/>
    </source>
</evidence>
<feature type="region of interest" description="Disordered" evidence="1">
    <location>
        <begin position="26"/>
        <end position="82"/>
    </location>
</feature>
<protein>
    <recommendedName>
        <fullName evidence="5">Ubiquitin-like domain-containing protein</fullName>
    </recommendedName>
</protein>
<evidence type="ECO:0000313" key="4">
    <source>
        <dbReference type="Proteomes" id="UP001146120"/>
    </source>
</evidence>
<dbReference type="GO" id="GO:0036503">
    <property type="term" value="P:ERAD pathway"/>
    <property type="evidence" value="ECO:0007669"/>
    <property type="project" value="InterPro"/>
</dbReference>
<evidence type="ECO:0000256" key="1">
    <source>
        <dbReference type="SAM" id="MobiDB-lite"/>
    </source>
</evidence>
<reference evidence="3" key="1">
    <citation type="submission" date="2022-11" db="EMBL/GenBank/DDBJ databases">
        <authorList>
            <person name="Morgan W.R."/>
            <person name="Tartar A."/>
        </authorList>
    </citation>
    <scope>NUCLEOTIDE SEQUENCE</scope>
    <source>
        <strain evidence="3">ARSEF 373</strain>
    </source>
</reference>
<dbReference type="PANTHER" id="PTHR14557">
    <property type="entry name" value="PROTEIN C7ORF21"/>
    <property type="match status" value="1"/>
</dbReference>
<gene>
    <name evidence="3" type="ORF">N0F65_011347</name>
</gene>
<keyword evidence="2" id="KW-0472">Membrane</keyword>
<comment type="caution">
    <text evidence="3">The sequence shown here is derived from an EMBL/GenBank/DDBJ whole genome shotgun (WGS) entry which is preliminary data.</text>
</comment>
<keyword evidence="2" id="KW-0812">Transmembrane</keyword>
<dbReference type="AlphaFoldDB" id="A0AAV2Z5M5"/>
<name>A0AAV2Z5M5_9STRA</name>
<dbReference type="EMBL" id="DAKRPA010000044">
    <property type="protein sequence ID" value="DBA01591.1"/>
    <property type="molecule type" value="Genomic_DNA"/>
</dbReference>
<keyword evidence="2" id="KW-1133">Transmembrane helix</keyword>
<accession>A0AAV2Z5M5</accession>
<dbReference type="PANTHER" id="PTHR14557:SF5">
    <property type="entry name" value="UBIQUITIN-LIKE DOMAIN-CONTAINING PROTEIN"/>
    <property type="match status" value="1"/>
</dbReference>
<feature type="compositionally biased region" description="Polar residues" evidence="1">
    <location>
        <begin position="49"/>
        <end position="73"/>
    </location>
</feature>
<proteinExistence type="predicted"/>
<reference evidence="3" key="2">
    <citation type="journal article" date="2023" name="Microbiol Resour">
        <title>Decontamination and Annotation of the Draft Genome Sequence of the Oomycete Lagenidium giganteum ARSEF 373.</title>
        <authorList>
            <person name="Morgan W.R."/>
            <person name="Tartar A."/>
        </authorList>
    </citation>
    <scope>NUCLEOTIDE SEQUENCE</scope>
    <source>
        <strain evidence="3">ARSEF 373</strain>
    </source>
</reference>
<feature type="transmembrane region" description="Helical" evidence="2">
    <location>
        <begin position="207"/>
        <end position="225"/>
    </location>
</feature>
<keyword evidence="4" id="KW-1185">Reference proteome</keyword>
<sequence length="230" mass="25530">MMEHQEQISAATVPLDEWLLVDEQAEDVAPVSTREAKKTGEEGAVKQVAKNTDAQPSGNQVSPVPGQSETSSSEQHEAVNVPEGYTPIRLRVGEGIRPAWFKATQAVDDFINEFFADEVTSNKKIRLIYMGMLLLRGRSMGEYGIAEDGVIHSVITEAPATPHHHADTPEQPLKGWTNPANTLLIVTGFFLYGLWTLFYHFPHLFTWKSLLLLAILSLTHIYSAVSRMAM</sequence>
<feature type="transmembrane region" description="Helical" evidence="2">
    <location>
        <begin position="183"/>
        <end position="201"/>
    </location>
</feature>
<feature type="compositionally biased region" description="Basic and acidic residues" evidence="1">
    <location>
        <begin position="34"/>
        <end position="44"/>
    </location>
</feature>
<organism evidence="3 4">
    <name type="scientific">Lagenidium giganteum</name>
    <dbReference type="NCBI Taxonomy" id="4803"/>
    <lineage>
        <taxon>Eukaryota</taxon>
        <taxon>Sar</taxon>
        <taxon>Stramenopiles</taxon>
        <taxon>Oomycota</taxon>
        <taxon>Peronosporomycetes</taxon>
        <taxon>Pythiales</taxon>
        <taxon>Pythiaceae</taxon>
    </lineage>
</organism>